<dbReference type="Gene3D" id="1.25.40.10">
    <property type="entry name" value="Tetratricopeptide repeat domain"/>
    <property type="match status" value="2"/>
</dbReference>
<evidence type="ECO:0008006" key="4">
    <source>
        <dbReference type="Google" id="ProtNLM"/>
    </source>
</evidence>
<dbReference type="AlphaFoldDB" id="A0AA86IZQ3"/>
<protein>
    <recommendedName>
        <fullName evidence="4">Tetratricopeptide repeat protein</fullName>
    </recommendedName>
</protein>
<name>A0AA86IZQ3_9BURK</name>
<evidence type="ECO:0000313" key="3">
    <source>
        <dbReference type="Proteomes" id="UP001329151"/>
    </source>
</evidence>
<organism evidence="2 3">
    <name type="scientific">Limnobacter thiooxidans</name>
    <dbReference type="NCBI Taxonomy" id="131080"/>
    <lineage>
        <taxon>Bacteria</taxon>
        <taxon>Pseudomonadati</taxon>
        <taxon>Pseudomonadota</taxon>
        <taxon>Betaproteobacteria</taxon>
        <taxon>Burkholderiales</taxon>
        <taxon>Burkholderiaceae</taxon>
        <taxon>Limnobacter</taxon>
    </lineage>
</organism>
<keyword evidence="3" id="KW-1185">Reference proteome</keyword>
<feature type="chain" id="PRO_5046844030" description="Tetratricopeptide repeat protein" evidence="1">
    <location>
        <begin position="19"/>
        <end position="273"/>
    </location>
</feature>
<dbReference type="InterPro" id="IPR011990">
    <property type="entry name" value="TPR-like_helical_dom_sf"/>
</dbReference>
<dbReference type="RefSeq" id="WP_130556203.1">
    <property type="nucleotide sequence ID" value="NZ_AP028947.1"/>
</dbReference>
<keyword evidence="1" id="KW-0732">Signal</keyword>
<dbReference type="SUPFAM" id="SSF48452">
    <property type="entry name" value="TPR-like"/>
    <property type="match status" value="2"/>
</dbReference>
<reference evidence="2 3" key="1">
    <citation type="submission" date="2023-10" db="EMBL/GenBank/DDBJ databases">
        <title>Complete Genome Sequence of Limnobacter thiooxidans CS-K2T, Isolated from freshwater lake sediments in Bavaria, Germany.</title>
        <authorList>
            <person name="Naruki M."/>
            <person name="Watanabe A."/>
            <person name="Warashina T."/>
            <person name="Morita T."/>
            <person name="Arakawa K."/>
        </authorList>
    </citation>
    <scope>NUCLEOTIDE SEQUENCE [LARGE SCALE GENOMIC DNA]</scope>
    <source>
        <strain evidence="2 3">CS-K2</strain>
    </source>
</reference>
<evidence type="ECO:0000313" key="2">
    <source>
        <dbReference type="EMBL" id="BET26313.1"/>
    </source>
</evidence>
<dbReference type="KEGG" id="lto:RGQ30_18140"/>
<feature type="signal peptide" evidence="1">
    <location>
        <begin position="1"/>
        <end position="18"/>
    </location>
</feature>
<dbReference type="Proteomes" id="UP001329151">
    <property type="component" value="Chromosome"/>
</dbReference>
<accession>A0AA86IZQ3</accession>
<evidence type="ECO:0000256" key="1">
    <source>
        <dbReference type="SAM" id="SignalP"/>
    </source>
</evidence>
<dbReference type="PROSITE" id="PS51257">
    <property type="entry name" value="PROKAR_LIPOPROTEIN"/>
    <property type="match status" value="1"/>
</dbReference>
<sequence>MRAVFLMAGVCVALVACAASPLPENPVLLKARQAENMATQAQSRGQYERAAEHWNQAVLRYDALADPVGFGRAVVGLSRALVDSGRRTEALANLNVSLSRAEELPIDIQIELLARRGGIHLQTPETLDKAGSDLRQADALCGNRCRFSAALHGLQARLAIVQGRMAEARLHIQSGVLALASQESGQGVERANLGRLFAVVQMKEGQYDLARQSAEEALMLDRSLGLPDRIVMDLELLASIAKLQKQPAQASQFEEQARRAKAALLQLQGRAQP</sequence>
<dbReference type="EMBL" id="AP028947">
    <property type="protein sequence ID" value="BET26313.1"/>
    <property type="molecule type" value="Genomic_DNA"/>
</dbReference>
<proteinExistence type="predicted"/>
<gene>
    <name evidence="2" type="ORF">RGQ30_18140</name>
</gene>